<dbReference type="HOGENOM" id="CLU_1319175_0_0_10"/>
<dbReference type="EMBL" id="CP002955">
    <property type="protein sequence ID" value="AEL28550.1"/>
    <property type="molecule type" value="Genomic_DNA"/>
</dbReference>
<sequence>MDIYRVFFLVLLIGSSINNLKAQQVELSGGLTKKVLLGKDNGVANPSLGYSFGFNHHINDYRLAHSFSYGFNFEFFKIYRVNTEEIPGNPYQQFLSPKALFRYDYFINDHISLFSGGEMGFQFIHLKSDQEVVISTESSTNLYTKAILAPQIGVNFEINPYLVIYYQFAYDLGYFIGDQPNWGAQSSKWIHMLSNSAGLRIKINHGFY</sequence>
<keyword evidence="2" id="KW-1185">Reference proteome</keyword>
<dbReference type="AlphaFoldDB" id="G0J6N5"/>
<protein>
    <recommendedName>
        <fullName evidence="3">Outer membrane protein beta-barrel domain-containing protein</fullName>
    </recommendedName>
</protein>
<gene>
    <name evidence="1" type="ordered locus">Cycma_4865</name>
</gene>
<organism evidence="1 2">
    <name type="scientific">Cyclobacterium marinum (strain ATCC 25205 / DSM 745 / LMG 13164 / NCIMB 1802)</name>
    <name type="common">Flectobacillus marinus</name>
    <dbReference type="NCBI Taxonomy" id="880070"/>
    <lineage>
        <taxon>Bacteria</taxon>
        <taxon>Pseudomonadati</taxon>
        <taxon>Bacteroidota</taxon>
        <taxon>Cytophagia</taxon>
        <taxon>Cytophagales</taxon>
        <taxon>Cyclobacteriaceae</taxon>
        <taxon>Cyclobacterium</taxon>
    </lineage>
</organism>
<dbReference type="InterPro" id="IPR011250">
    <property type="entry name" value="OMP/PagP_B-barrel"/>
</dbReference>
<dbReference type="SUPFAM" id="SSF56925">
    <property type="entry name" value="OMPA-like"/>
    <property type="match status" value="1"/>
</dbReference>
<dbReference type="KEGG" id="cmr:Cycma_4865"/>
<proteinExistence type="predicted"/>
<accession>G0J6N5</accession>
<evidence type="ECO:0008006" key="3">
    <source>
        <dbReference type="Google" id="ProtNLM"/>
    </source>
</evidence>
<reference evidence="2" key="1">
    <citation type="submission" date="2011-07" db="EMBL/GenBank/DDBJ databases">
        <title>The complete genome of Cyclobacterium marinum DSM 745.</title>
        <authorList>
            <person name="Lucas S."/>
            <person name="Han J."/>
            <person name="Lapidus A."/>
            <person name="Bruce D."/>
            <person name="Goodwin L."/>
            <person name="Pitluck S."/>
            <person name="Peters L."/>
            <person name="Kyrpides N."/>
            <person name="Mavromatis K."/>
            <person name="Ivanova N."/>
            <person name="Ovchinnikova G."/>
            <person name="Chertkov O."/>
            <person name="Detter J.C."/>
            <person name="Tapia R."/>
            <person name="Han C."/>
            <person name="Land M."/>
            <person name="Hauser L."/>
            <person name="Markowitz V."/>
            <person name="Cheng J.-F."/>
            <person name="Hugenholtz P."/>
            <person name="Woyke T."/>
            <person name="Wu D."/>
            <person name="Tindall B."/>
            <person name="Schuetze A."/>
            <person name="Brambilla E."/>
            <person name="Klenk H.-P."/>
            <person name="Eisen J.A."/>
        </authorList>
    </citation>
    <scope>NUCLEOTIDE SEQUENCE [LARGE SCALE GENOMIC DNA]</scope>
    <source>
        <strain evidence="2">ATCC 25205 / DSM 745 / LMG 13164 / NCIMB 1802</strain>
    </source>
</reference>
<evidence type="ECO:0000313" key="1">
    <source>
        <dbReference type="EMBL" id="AEL28550.1"/>
    </source>
</evidence>
<name>G0J6N5_CYCMS</name>
<evidence type="ECO:0000313" key="2">
    <source>
        <dbReference type="Proteomes" id="UP000001635"/>
    </source>
</evidence>
<dbReference type="Proteomes" id="UP000001635">
    <property type="component" value="Chromosome"/>
</dbReference>